<proteinExistence type="predicted"/>
<comment type="caution">
    <text evidence="1">The sequence shown here is derived from an EMBL/GenBank/DDBJ whole genome shotgun (WGS) entry which is preliminary data.</text>
</comment>
<sequence>METLKIKALAADIKSHVDDVYSLSDAGLQPEATAELVEQASRIVEVSAYLLARSELGQPVTELMLISSRLEHLAQHLAGVAA</sequence>
<reference evidence="1 2" key="1">
    <citation type="submission" date="2018-04" db="EMBL/GenBank/DDBJ databases">
        <title>Genomic Encyclopedia of Archaeal and Bacterial Type Strains, Phase II (KMG-II): from individual species to whole genera.</title>
        <authorList>
            <person name="Goeker M."/>
        </authorList>
    </citation>
    <scope>NUCLEOTIDE SEQUENCE [LARGE SCALE GENOMIC DNA]</scope>
    <source>
        <strain evidence="1 2">DSM 100977</strain>
    </source>
</reference>
<dbReference type="OrthoDB" id="9976548at2"/>
<dbReference type="AlphaFoldDB" id="A0A2T6BI79"/>
<keyword evidence="2" id="KW-1185">Reference proteome</keyword>
<dbReference type="RefSeq" id="WP_107844026.1">
    <property type="nucleotide sequence ID" value="NZ_QBKS01000001.1"/>
</dbReference>
<dbReference type="EMBL" id="QBKS01000001">
    <property type="protein sequence ID" value="PTX55768.1"/>
    <property type="molecule type" value="Genomic_DNA"/>
</dbReference>
<gene>
    <name evidence="1" type="ORF">C8N43_0412</name>
</gene>
<evidence type="ECO:0000313" key="2">
    <source>
        <dbReference type="Proteomes" id="UP000243978"/>
    </source>
</evidence>
<evidence type="ECO:0000313" key="1">
    <source>
        <dbReference type="EMBL" id="PTX55768.1"/>
    </source>
</evidence>
<name>A0A2T6BI79_9RHOB</name>
<organism evidence="1 2">
    <name type="scientific">Litoreibacter ponti</name>
    <dbReference type="NCBI Taxonomy" id="1510457"/>
    <lineage>
        <taxon>Bacteria</taxon>
        <taxon>Pseudomonadati</taxon>
        <taxon>Pseudomonadota</taxon>
        <taxon>Alphaproteobacteria</taxon>
        <taxon>Rhodobacterales</taxon>
        <taxon>Roseobacteraceae</taxon>
        <taxon>Litoreibacter</taxon>
    </lineage>
</organism>
<protein>
    <submittedName>
        <fullName evidence="1">Uncharacterized protein</fullName>
    </submittedName>
</protein>
<dbReference type="Proteomes" id="UP000243978">
    <property type="component" value="Unassembled WGS sequence"/>
</dbReference>
<accession>A0A2T6BI79</accession>